<dbReference type="InterPro" id="IPR052337">
    <property type="entry name" value="SAT4-like"/>
</dbReference>
<evidence type="ECO:0000256" key="4">
    <source>
        <dbReference type="ARBA" id="ARBA00023136"/>
    </source>
</evidence>
<evidence type="ECO:0000256" key="7">
    <source>
        <dbReference type="SAM" id="Phobius"/>
    </source>
</evidence>
<protein>
    <recommendedName>
        <fullName evidence="8">Rhodopsin domain-containing protein</fullName>
    </recommendedName>
</protein>
<dbReference type="PANTHER" id="PTHR33048:SF47">
    <property type="entry name" value="INTEGRAL MEMBRANE PROTEIN-RELATED"/>
    <property type="match status" value="1"/>
</dbReference>
<feature type="transmembrane region" description="Helical" evidence="7">
    <location>
        <begin position="142"/>
        <end position="163"/>
    </location>
</feature>
<comment type="similarity">
    <text evidence="5">Belongs to the SAT4 family.</text>
</comment>
<feature type="transmembrane region" description="Helical" evidence="7">
    <location>
        <begin position="61"/>
        <end position="83"/>
    </location>
</feature>
<dbReference type="PANTHER" id="PTHR33048">
    <property type="entry name" value="PTH11-LIKE INTEGRAL MEMBRANE PROTEIN (AFU_ORTHOLOGUE AFUA_5G11245)"/>
    <property type="match status" value="1"/>
</dbReference>
<evidence type="ECO:0000313" key="10">
    <source>
        <dbReference type="Proteomes" id="UP000829685"/>
    </source>
</evidence>
<reference evidence="9" key="1">
    <citation type="submission" date="2021-03" db="EMBL/GenBank/DDBJ databases">
        <title>Revisited historic fungal species revealed as producer of novel bioactive compounds through whole genome sequencing and comparative genomics.</title>
        <authorList>
            <person name="Vignolle G.A."/>
            <person name="Hochenegger N."/>
            <person name="Mach R.L."/>
            <person name="Mach-Aigner A.R."/>
            <person name="Javad Rahimi M."/>
            <person name="Salim K.A."/>
            <person name="Chan C.M."/>
            <person name="Lim L.B.L."/>
            <person name="Cai F."/>
            <person name="Druzhinina I.S."/>
            <person name="U'Ren J.M."/>
            <person name="Derntl C."/>
        </authorList>
    </citation>
    <scope>NUCLEOTIDE SEQUENCE</scope>
    <source>
        <strain evidence="9">TUCIM 5799</strain>
    </source>
</reference>
<evidence type="ECO:0000256" key="6">
    <source>
        <dbReference type="SAM" id="MobiDB-lite"/>
    </source>
</evidence>
<evidence type="ECO:0000259" key="8">
    <source>
        <dbReference type="Pfam" id="PF20684"/>
    </source>
</evidence>
<dbReference type="AlphaFoldDB" id="A0A9P9WDM3"/>
<feature type="transmembrane region" description="Helical" evidence="7">
    <location>
        <begin position="27"/>
        <end position="49"/>
    </location>
</feature>
<feature type="region of interest" description="Disordered" evidence="6">
    <location>
        <begin position="1"/>
        <end position="20"/>
    </location>
</feature>
<evidence type="ECO:0000313" key="9">
    <source>
        <dbReference type="EMBL" id="KAI1858623.1"/>
    </source>
</evidence>
<dbReference type="EMBL" id="JAFIMR010000036">
    <property type="protein sequence ID" value="KAI1858623.1"/>
    <property type="molecule type" value="Genomic_DNA"/>
</dbReference>
<keyword evidence="4 7" id="KW-0472">Membrane</keyword>
<comment type="caution">
    <text evidence="9">The sequence shown here is derived from an EMBL/GenBank/DDBJ whole genome shotgun (WGS) entry which is preliminary data.</text>
</comment>
<evidence type="ECO:0000256" key="2">
    <source>
        <dbReference type="ARBA" id="ARBA00022692"/>
    </source>
</evidence>
<dbReference type="Proteomes" id="UP000829685">
    <property type="component" value="Unassembled WGS sequence"/>
</dbReference>
<evidence type="ECO:0000256" key="5">
    <source>
        <dbReference type="ARBA" id="ARBA00038359"/>
    </source>
</evidence>
<dbReference type="InterPro" id="IPR049326">
    <property type="entry name" value="Rhodopsin_dom_fungi"/>
</dbReference>
<feature type="transmembrane region" description="Helical" evidence="7">
    <location>
        <begin position="103"/>
        <end position="122"/>
    </location>
</feature>
<dbReference type="Pfam" id="PF20684">
    <property type="entry name" value="Fung_rhodopsin"/>
    <property type="match status" value="1"/>
</dbReference>
<comment type="subcellular location">
    <subcellularLocation>
        <location evidence="1">Membrane</location>
        <topology evidence="1">Multi-pass membrane protein</topology>
    </subcellularLocation>
</comment>
<evidence type="ECO:0000256" key="3">
    <source>
        <dbReference type="ARBA" id="ARBA00022989"/>
    </source>
</evidence>
<organism evidence="9 10">
    <name type="scientific">Neoarthrinium moseri</name>
    <dbReference type="NCBI Taxonomy" id="1658444"/>
    <lineage>
        <taxon>Eukaryota</taxon>
        <taxon>Fungi</taxon>
        <taxon>Dikarya</taxon>
        <taxon>Ascomycota</taxon>
        <taxon>Pezizomycotina</taxon>
        <taxon>Sordariomycetes</taxon>
        <taxon>Xylariomycetidae</taxon>
        <taxon>Amphisphaeriales</taxon>
        <taxon>Apiosporaceae</taxon>
        <taxon>Neoarthrinium</taxon>
    </lineage>
</organism>
<feature type="transmembrane region" description="Helical" evidence="7">
    <location>
        <begin position="195"/>
        <end position="214"/>
    </location>
</feature>
<dbReference type="GO" id="GO:0016020">
    <property type="term" value="C:membrane"/>
    <property type="evidence" value="ECO:0007669"/>
    <property type="project" value="UniProtKB-SubCell"/>
</dbReference>
<feature type="domain" description="Rhodopsin" evidence="8">
    <location>
        <begin position="47"/>
        <end position="235"/>
    </location>
</feature>
<proteinExistence type="inferred from homology"/>
<keyword evidence="2 7" id="KW-0812">Transmembrane</keyword>
<name>A0A9P9WDM3_9PEZI</name>
<keyword evidence="3 7" id="KW-1133">Transmembrane helix</keyword>
<evidence type="ECO:0000256" key="1">
    <source>
        <dbReference type="ARBA" id="ARBA00004141"/>
    </source>
</evidence>
<gene>
    <name evidence="9" type="ORF">JX265_010716</name>
</gene>
<accession>A0A9P9WDM3</accession>
<keyword evidence="10" id="KW-1185">Reference proteome</keyword>
<sequence>MADPEGAVLPPPDGVEPNLDNPPNGNALINGLTSLFLAISLIFLLIRAYARTSYMKNRPALGDYVILPAIGTYIAGCVFVFRVAATSGFFVHGWDFRLKNLAWFYYNLFLGTQMYLATMIFLKTAILLEWARIFGPGSRKAFRWTCYIIAGLNSTYYIINIILECTSCTPREYYWDKTIPGGHCLDSAVLSLTSALVNLLFDLAILLLPQGVIWRLNMSRRKRVGVSVVFVIGLLYDHHFPYCPTFYADANPHDVAEAVYVRRSE</sequence>